<evidence type="ECO:0000313" key="1">
    <source>
        <dbReference type="EMBL" id="TYB43904.1"/>
    </source>
</evidence>
<dbReference type="RefSeq" id="WP_067896177.1">
    <property type="nucleotide sequence ID" value="NZ_VSFG01000005.1"/>
</dbReference>
<dbReference type="AlphaFoldDB" id="A0A5D0NHS4"/>
<gene>
    <name evidence="1" type="ORF">FXF69_23315</name>
</gene>
<dbReference type="Proteomes" id="UP000323380">
    <property type="component" value="Unassembled WGS sequence"/>
</dbReference>
<accession>A0A5D0NHS4</accession>
<dbReference type="EMBL" id="VSFG01000005">
    <property type="protein sequence ID" value="TYB43904.1"/>
    <property type="molecule type" value="Genomic_DNA"/>
</dbReference>
<evidence type="ECO:0000313" key="2">
    <source>
        <dbReference type="Proteomes" id="UP000323380"/>
    </source>
</evidence>
<sequence>MDTQLSFPKLVTALGRVGFSGVPQAAFKVADGGPLFVPPTMVLREEYLGPGGLEAPVVLVSARGAAGKSRTAEELSYRLGAPLWKLEQDKAVSGTSLFYVLGQYLGSADVPGTLAQQSSPMILIDSLDEARALVSGTSWADFVESIATAHQHGCRFVLFGRERTLDEVWFDLADADVETAWLEISHFGPQERCAYVDGVVSRRSGSTTLEGTYYRAARDAVLDSVAGSVSGQDAETFAGYPPVLDAVAAVLLREDNHYALAQNFGSTGQGTDRLIELQRVLEDLLKRDQDKMAKLADEIGLDPAVVYPPDEQLRWLCHDLENGPEPDLAHITDLKIRREYREKIRSFVADHPFRNEGRWASTVFAAYTASQLLGSLINGQRLIEIGNNSSLLFDLVALQDDPMIDDWAFAALHASITAGEFSGALATVTAIETDDGYYEVTMSLQKADAPYEKTFTMIPETEQVLHLHGPVENLTVSTSATLEIPARRTPVVLGPDVFLHCSTLTIKGMAVEFAHRVGPAADNGGSDGMVTIEVVNPGLDLPHMITREPRNGTFELRVPEGTTLHYPWVGYRATLELPHKINANDRAVRFLNMFMNLTRAHGHRGERGTFIHKLRGRQALKGTDFQAAVQVLQTRGIARLDGQMIYLRKKHEPYRFSGKAIDGQRLIQDVWDHWGPAIDEITQCIDRQR</sequence>
<comment type="caution">
    <text evidence="1">The sequence shown here is derived from an EMBL/GenBank/DDBJ whole genome shotgun (WGS) entry which is preliminary data.</text>
</comment>
<reference evidence="1 2" key="1">
    <citation type="submission" date="2019-08" db="EMBL/GenBank/DDBJ databases">
        <title>Actinomadura sp. nov. CYP1-5 isolated from mountain soil.</title>
        <authorList>
            <person name="Songsumanus A."/>
            <person name="Kuncharoen N."/>
            <person name="Kudo T."/>
            <person name="Yuki M."/>
            <person name="Igarashi Y."/>
            <person name="Tanasupawat S."/>
        </authorList>
    </citation>
    <scope>NUCLEOTIDE SEQUENCE [LARGE SCALE GENOMIC DNA]</scope>
    <source>
        <strain evidence="1 2">JCM 14158</strain>
    </source>
</reference>
<organism evidence="1 2">
    <name type="scientific">Actinomadura chibensis</name>
    <dbReference type="NCBI Taxonomy" id="392828"/>
    <lineage>
        <taxon>Bacteria</taxon>
        <taxon>Bacillati</taxon>
        <taxon>Actinomycetota</taxon>
        <taxon>Actinomycetes</taxon>
        <taxon>Streptosporangiales</taxon>
        <taxon>Thermomonosporaceae</taxon>
        <taxon>Actinomadura</taxon>
    </lineage>
</organism>
<name>A0A5D0NHS4_9ACTN</name>
<protein>
    <submittedName>
        <fullName evidence="1">Uncharacterized protein</fullName>
    </submittedName>
</protein>
<keyword evidence="2" id="KW-1185">Reference proteome</keyword>
<proteinExistence type="predicted"/>